<accession>A0A2R8BKV6</accession>
<dbReference type="InterPro" id="IPR029058">
    <property type="entry name" value="AB_hydrolase_fold"/>
</dbReference>
<dbReference type="GO" id="GO:0006629">
    <property type="term" value="P:lipid metabolic process"/>
    <property type="evidence" value="ECO:0007669"/>
    <property type="project" value="InterPro"/>
</dbReference>
<dbReference type="Pfam" id="PF02450">
    <property type="entry name" value="LCAT"/>
    <property type="match status" value="1"/>
</dbReference>
<organism evidence="1 2">
    <name type="scientific">Albidovulum aquaemixtae</name>
    <dbReference type="NCBI Taxonomy" id="1542388"/>
    <lineage>
        <taxon>Bacteria</taxon>
        <taxon>Pseudomonadati</taxon>
        <taxon>Pseudomonadota</taxon>
        <taxon>Alphaproteobacteria</taxon>
        <taxon>Rhodobacterales</taxon>
        <taxon>Paracoccaceae</taxon>
        <taxon>Albidovulum</taxon>
    </lineage>
</organism>
<evidence type="ECO:0000313" key="2">
    <source>
        <dbReference type="Proteomes" id="UP000244924"/>
    </source>
</evidence>
<name>A0A2R8BKV6_9RHOB</name>
<evidence type="ECO:0000313" key="1">
    <source>
        <dbReference type="EMBL" id="SPH24057.1"/>
    </source>
</evidence>
<gene>
    <name evidence="1" type="ORF">DEA8626_03105</name>
</gene>
<dbReference type="Gene3D" id="3.40.50.1820">
    <property type="entry name" value="alpha/beta hydrolase"/>
    <property type="match status" value="1"/>
</dbReference>
<dbReference type="AlphaFoldDB" id="A0A2R8BKV6"/>
<keyword evidence="2" id="KW-1185">Reference proteome</keyword>
<dbReference type="PANTHER" id="PTHR11440">
    <property type="entry name" value="LECITHIN-CHOLESTEROL ACYLTRANSFERASE-RELATED"/>
    <property type="match status" value="1"/>
</dbReference>
<proteinExistence type="predicted"/>
<dbReference type="RefSeq" id="WP_108854123.1">
    <property type="nucleotide sequence ID" value="NZ_OMOQ01000003.1"/>
</dbReference>
<dbReference type="SUPFAM" id="SSF53474">
    <property type="entry name" value="alpha/beta-Hydrolases"/>
    <property type="match status" value="1"/>
</dbReference>
<dbReference type="InterPro" id="IPR003386">
    <property type="entry name" value="LACT/PDAT_acylTrfase"/>
</dbReference>
<sequence>MQFAVVIPGIMGTRLYLRDSQGKRGDQVWPPTPFEATFGYNRLTELQRPDLLVGEPIDNVLCYNFYNLIDSQLEDLGFRADAGPSRRISFGYDWRIDILTTADALAQKLGELHAQGATDIALLAHSMGGLIARLMLEGGKFDAEPWFGNVRLLAMMGTPHMGAPLALARIFGRDSAMGISGADFAKLASNRDYPSGYQLIPAPGETAIWNLDSTDVAPLDPYDPAVAADLGMDSQLVARAKAVHDVLGQGNRPDGARYIYFAGAGHRTATRINVRHQAGVPVDHSRSIVTRTQAAGDGTVPLYSALPVAGQRQIVVNEHATVFKGLPFRKVFFRLMGGDAGEPIEELPDGEPIAGPRLHLSLDAPVYDEGGTIEVVCSVTDPRTDSGLSTVTRIDGALHIQEVDEQQVPKGDPVAVPVSYSGPALSVLTIVVTERLAPGLYNMRFDGNPPSGTPAAFSVRKA</sequence>
<dbReference type="Proteomes" id="UP000244924">
    <property type="component" value="Unassembled WGS sequence"/>
</dbReference>
<reference evidence="1 2" key="1">
    <citation type="submission" date="2018-03" db="EMBL/GenBank/DDBJ databases">
        <authorList>
            <person name="Keele B.F."/>
        </authorList>
    </citation>
    <scope>NUCLEOTIDE SEQUENCE [LARGE SCALE GENOMIC DNA]</scope>
    <source>
        <strain evidence="1 2">CECT 8626</strain>
    </source>
</reference>
<evidence type="ECO:0008006" key="3">
    <source>
        <dbReference type="Google" id="ProtNLM"/>
    </source>
</evidence>
<dbReference type="OrthoDB" id="869379at2"/>
<dbReference type="GO" id="GO:0008374">
    <property type="term" value="F:O-acyltransferase activity"/>
    <property type="evidence" value="ECO:0007669"/>
    <property type="project" value="InterPro"/>
</dbReference>
<dbReference type="EMBL" id="OMOQ01000003">
    <property type="protein sequence ID" value="SPH24057.1"/>
    <property type="molecule type" value="Genomic_DNA"/>
</dbReference>
<protein>
    <recommendedName>
        <fullName evidence="3">Lecithin:cholesterol acyltransferase</fullName>
    </recommendedName>
</protein>